<keyword evidence="2" id="KW-1185">Reference proteome</keyword>
<accession>A0A165YV73</accession>
<proteinExistence type="predicted"/>
<dbReference type="Proteomes" id="UP000076798">
    <property type="component" value="Unassembled WGS sequence"/>
</dbReference>
<organism evidence="1 2">
    <name type="scientific">Sistotremastrum suecicum HHB10207 ss-3</name>
    <dbReference type="NCBI Taxonomy" id="1314776"/>
    <lineage>
        <taxon>Eukaryota</taxon>
        <taxon>Fungi</taxon>
        <taxon>Dikarya</taxon>
        <taxon>Basidiomycota</taxon>
        <taxon>Agaricomycotina</taxon>
        <taxon>Agaricomycetes</taxon>
        <taxon>Sistotremastrales</taxon>
        <taxon>Sistotremastraceae</taxon>
        <taxon>Sistotremastrum</taxon>
    </lineage>
</organism>
<protein>
    <submittedName>
        <fullName evidence="1">Uncharacterized protein</fullName>
    </submittedName>
</protein>
<evidence type="ECO:0000313" key="1">
    <source>
        <dbReference type="EMBL" id="KZT33642.1"/>
    </source>
</evidence>
<name>A0A165YV73_9AGAM</name>
<evidence type="ECO:0000313" key="2">
    <source>
        <dbReference type="Proteomes" id="UP000076798"/>
    </source>
</evidence>
<reference evidence="1 2" key="1">
    <citation type="journal article" date="2016" name="Mol. Biol. Evol.">
        <title>Comparative Genomics of Early-Diverging Mushroom-Forming Fungi Provides Insights into the Origins of Lignocellulose Decay Capabilities.</title>
        <authorList>
            <person name="Nagy L.G."/>
            <person name="Riley R."/>
            <person name="Tritt A."/>
            <person name="Adam C."/>
            <person name="Daum C."/>
            <person name="Floudas D."/>
            <person name="Sun H."/>
            <person name="Yadav J.S."/>
            <person name="Pangilinan J."/>
            <person name="Larsson K.H."/>
            <person name="Matsuura K."/>
            <person name="Barry K."/>
            <person name="Labutti K."/>
            <person name="Kuo R."/>
            <person name="Ohm R.A."/>
            <person name="Bhattacharya S.S."/>
            <person name="Shirouzu T."/>
            <person name="Yoshinaga Y."/>
            <person name="Martin F.M."/>
            <person name="Grigoriev I.V."/>
            <person name="Hibbett D.S."/>
        </authorList>
    </citation>
    <scope>NUCLEOTIDE SEQUENCE [LARGE SCALE GENOMIC DNA]</scope>
    <source>
        <strain evidence="1 2">HHB10207 ss-3</strain>
    </source>
</reference>
<dbReference type="AlphaFoldDB" id="A0A165YV73"/>
<sequence length="249" mass="27180">MTKTGNSVTAFRFSKQLSVIASHISKTETKMTSSRSSRTSIVFPSSDLSCGPLIYASLLPTSSFSSLSVIASLRFFWIRPATSVIRMCPASLVHFFLLTSLSLSITTSLPSLHPSPAIRIWALGPRSALLSFFILKSGISRRCQTPMPLVHSFAVALIPASAPATVLSMTRAKILAHELELSWILTFFLTSPPCLHPELHPLPSIDPSPFVVFLLQMILTSSSVNELSVAFQHPLFILDEALRTKLQVG</sequence>
<gene>
    <name evidence="1" type="ORF">SISSUDRAFT_395684</name>
</gene>
<dbReference type="EMBL" id="KV428228">
    <property type="protein sequence ID" value="KZT33642.1"/>
    <property type="molecule type" value="Genomic_DNA"/>
</dbReference>